<dbReference type="AlphaFoldDB" id="A0A9P4IYX8"/>
<proteinExistence type="inferred from homology"/>
<dbReference type="InterPro" id="IPR039223">
    <property type="entry name" value="AATF/Bfr2"/>
</dbReference>
<dbReference type="InterPro" id="IPR012617">
    <property type="entry name" value="AATF_C"/>
</dbReference>
<evidence type="ECO:0000313" key="7">
    <source>
        <dbReference type="Proteomes" id="UP000799439"/>
    </source>
</evidence>
<evidence type="ECO:0000259" key="5">
    <source>
        <dbReference type="Pfam" id="PF13339"/>
    </source>
</evidence>
<feature type="compositionally biased region" description="Basic and acidic residues" evidence="3">
    <location>
        <begin position="19"/>
        <end position="42"/>
    </location>
</feature>
<gene>
    <name evidence="6" type="ORF">K461DRAFT_296790</name>
</gene>
<feature type="compositionally biased region" description="Acidic residues" evidence="3">
    <location>
        <begin position="86"/>
        <end position="96"/>
    </location>
</feature>
<evidence type="ECO:0000313" key="6">
    <source>
        <dbReference type="EMBL" id="KAF2149313.1"/>
    </source>
</evidence>
<name>A0A9P4IYX8_9PEZI</name>
<feature type="domain" description="Apoptosis-antagonizing transcription factor C-terminal" evidence="4">
    <location>
        <begin position="398"/>
        <end position="480"/>
    </location>
</feature>
<dbReference type="OrthoDB" id="5783963at2759"/>
<dbReference type="PANTHER" id="PTHR15565">
    <property type="entry name" value="AATF PROTEIN APOPTOSIS ANTAGONIZING TRANSCRIPTION FACTOR"/>
    <property type="match status" value="1"/>
</dbReference>
<dbReference type="Pfam" id="PF08164">
    <property type="entry name" value="TRAUB"/>
    <property type="match status" value="1"/>
</dbReference>
<evidence type="ECO:0000256" key="2">
    <source>
        <dbReference type="ARBA" id="ARBA00013850"/>
    </source>
</evidence>
<comment type="similarity">
    <text evidence="1">Belongs to the AATF family.</text>
</comment>
<reference evidence="6" key="1">
    <citation type="journal article" date="2020" name="Stud. Mycol.">
        <title>101 Dothideomycetes genomes: a test case for predicting lifestyles and emergence of pathogens.</title>
        <authorList>
            <person name="Haridas S."/>
            <person name="Albert R."/>
            <person name="Binder M."/>
            <person name="Bloem J."/>
            <person name="Labutti K."/>
            <person name="Salamov A."/>
            <person name="Andreopoulos B."/>
            <person name="Baker S."/>
            <person name="Barry K."/>
            <person name="Bills G."/>
            <person name="Bluhm B."/>
            <person name="Cannon C."/>
            <person name="Castanera R."/>
            <person name="Culley D."/>
            <person name="Daum C."/>
            <person name="Ezra D."/>
            <person name="Gonzalez J."/>
            <person name="Henrissat B."/>
            <person name="Kuo A."/>
            <person name="Liang C."/>
            <person name="Lipzen A."/>
            <person name="Lutzoni F."/>
            <person name="Magnuson J."/>
            <person name="Mondo S."/>
            <person name="Nolan M."/>
            <person name="Ohm R."/>
            <person name="Pangilinan J."/>
            <person name="Park H.-J."/>
            <person name="Ramirez L."/>
            <person name="Alfaro M."/>
            <person name="Sun H."/>
            <person name="Tritt A."/>
            <person name="Yoshinaga Y."/>
            <person name="Zwiers L.-H."/>
            <person name="Turgeon B."/>
            <person name="Goodwin S."/>
            <person name="Spatafora J."/>
            <person name="Crous P."/>
            <person name="Grigoriev I."/>
        </authorList>
    </citation>
    <scope>NUCLEOTIDE SEQUENCE</scope>
    <source>
        <strain evidence="6">CBS 260.36</strain>
    </source>
</reference>
<sequence length="514" mass="55862">MVGKPRNSLLEQLADLEDPVPKDFDPEDDRPVGSDDENHSDDFGDDDEAAGRDHYVSVGKSKLRKSEQQSLGPRYRGSRISREAALDGEEDEEEDDPFAKGFDEEDGSDSGLASNLDDHDTVDQDNISEASEGEESDSGSEGSDPDAARPPILGELSRADLSSIQRAQSQDQKSVAATLSRGAQEDIAKGRAVQKQRAAFDALLGIRIKLQKALVGGNTLAGLAQDRVQEEQDDTGEELETAFQAAETAAYTLWSSMTSLREQLLASRAGTKRSHAEFSADSSTADLWHHAKSQDTASTGHIDATLEKWFSKTHAVDSASQARPRLNAAAATPTSSASAVISSALADRSHLLKRARTPRSCAPYQLARQSKAPRPAVGDGETARDTIDSTVYDDADMYAVLLTTLLEQRGNATVTIDGSAAISGHAVRREAKTRRVVDTKASKGRKLRYTVHEKLMNFMAPRELGNWGDRQVDELFSSLFGRKVELGEEPEEEVEVGMDVEEDGEVETGLLFRR</sequence>
<dbReference type="InterPro" id="IPR025160">
    <property type="entry name" value="AATF"/>
</dbReference>
<dbReference type="EMBL" id="ML996091">
    <property type="protein sequence ID" value="KAF2149313.1"/>
    <property type="molecule type" value="Genomic_DNA"/>
</dbReference>
<dbReference type="GO" id="GO:0000462">
    <property type="term" value="P:maturation of SSU-rRNA from tricistronic rRNA transcript (SSU-rRNA, 5.8S rRNA, LSU-rRNA)"/>
    <property type="evidence" value="ECO:0007669"/>
    <property type="project" value="TreeGrafter"/>
</dbReference>
<organism evidence="6 7">
    <name type="scientific">Myriangium duriaei CBS 260.36</name>
    <dbReference type="NCBI Taxonomy" id="1168546"/>
    <lineage>
        <taxon>Eukaryota</taxon>
        <taxon>Fungi</taxon>
        <taxon>Dikarya</taxon>
        <taxon>Ascomycota</taxon>
        <taxon>Pezizomycotina</taxon>
        <taxon>Dothideomycetes</taxon>
        <taxon>Dothideomycetidae</taxon>
        <taxon>Myriangiales</taxon>
        <taxon>Myriangiaceae</taxon>
        <taxon>Myriangium</taxon>
    </lineage>
</organism>
<dbReference type="PANTHER" id="PTHR15565:SF0">
    <property type="entry name" value="PROTEIN AATF"/>
    <property type="match status" value="1"/>
</dbReference>
<dbReference type="Pfam" id="PF13339">
    <property type="entry name" value="AATF-Che1"/>
    <property type="match status" value="1"/>
</dbReference>
<feature type="domain" description="AATF leucine zipper-containing" evidence="5">
    <location>
        <begin position="186"/>
        <end position="312"/>
    </location>
</feature>
<evidence type="ECO:0000259" key="4">
    <source>
        <dbReference type="Pfam" id="PF08164"/>
    </source>
</evidence>
<feature type="region of interest" description="Disordered" evidence="3">
    <location>
        <begin position="1"/>
        <end position="152"/>
    </location>
</feature>
<dbReference type="Proteomes" id="UP000799439">
    <property type="component" value="Unassembled WGS sequence"/>
</dbReference>
<comment type="caution">
    <text evidence="6">The sequence shown here is derived from an EMBL/GenBank/DDBJ whole genome shotgun (WGS) entry which is preliminary data.</text>
</comment>
<dbReference type="GO" id="GO:0005730">
    <property type="term" value="C:nucleolus"/>
    <property type="evidence" value="ECO:0007669"/>
    <property type="project" value="TreeGrafter"/>
</dbReference>
<keyword evidence="7" id="KW-1185">Reference proteome</keyword>
<protein>
    <recommendedName>
        <fullName evidence="2">Protein BFR2</fullName>
    </recommendedName>
</protein>
<accession>A0A9P4IYX8</accession>
<evidence type="ECO:0000256" key="1">
    <source>
        <dbReference type="ARBA" id="ARBA00008966"/>
    </source>
</evidence>
<evidence type="ECO:0000256" key="3">
    <source>
        <dbReference type="SAM" id="MobiDB-lite"/>
    </source>
</evidence>